<feature type="transmembrane region" description="Helical" evidence="1">
    <location>
        <begin position="12"/>
        <end position="32"/>
    </location>
</feature>
<keyword evidence="1" id="KW-0472">Membrane</keyword>
<protein>
    <submittedName>
        <fullName evidence="2">Uncharacterized protein</fullName>
    </submittedName>
</protein>
<reference evidence="2" key="1">
    <citation type="journal article" date="2023" name="Mol. Phylogenet. Evol.">
        <title>Genome-scale phylogeny and comparative genomics of the fungal order Sordariales.</title>
        <authorList>
            <person name="Hensen N."/>
            <person name="Bonometti L."/>
            <person name="Westerberg I."/>
            <person name="Brannstrom I.O."/>
            <person name="Guillou S."/>
            <person name="Cros-Aarteil S."/>
            <person name="Calhoun S."/>
            <person name="Haridas S."/>
            <person name="Kuo A."/>
            <person name="Mondo S."/>
            <person name="Pangilinan J."/>
            <person name="Riley R."/>
            <person name="LaButti K."/>
            <person name="Andreopoulos B."/>
            <person name="Lipzen A."/>
            <person name="Chen C."/>
            <person name="Yan M."/>
            <person name="Daum C."/>
            <person name="Ng V."/>
            <person name="Clum A."/>
            <person name="Steindorff A."/>
            <person name="Ohm R.A."/>
            <person name="Martin F."/>
            <person name="Silar P."/>
            <person name="Natvig D.O."/>
            <person name="Lalanne C."/>
            <person name="Gautier V."/>
            <person name="Ament-Velasquez S.L."/>
            <person name="Kruys A."/>
            <person name="Hutchinson M.I."/>
            <person name="Powell A.J."/>
            <person name="Barry K."/>
            <person name="Miller A.N."/>
            <person name="Grigoriev I.V."/>
            <person name="Debuchy R."/>
            <person name="Gladieux P."/>
            <person name="Hiltunen Thoren M."/>
            <person name="Johannesson H."/>
        </authorList>
    </citation>
    <scope>NUCLEOTIDE SEQUENCE</scope>
    <source>
        <strain evidence="2">CBS 314.62</strain>
    </source>
</reference>
<dbReference type="EMBL" id="JAULSO010000005">
    <property type="protein sequence ID" value="KAK3682813.1"/>
    <property type="molecule type" value="Genomic_DNA"/>
</dbReference>
<keyword evidence="1" id="KW-1133">Transmembrane helix</keyword>
<organism evidence="2 3">
    <name type="scientific">Podospora appendiculata</name>
    <dbReference type="NCBI Taxonomy" id="314037"/>
    <lineage>
        <taxon>Eukaryota</taxon>
        <taxon>Fungi</taxon>
        <taxon>Dikarya</taxon>
        <taxon>Ascomycota</taxon>
        <taxon>Pezizomycotina</taxon>
        <taxon>Sordariomycetes</taxon>
        <taxon>Sordariomycetidae</taxon>
        <taxon>Sordariales</taxon>
        <taxon>Podosporaceae</taxon>
        <taxon>Podospora</taxon>
    </lineage>
</organism>
<evidence type="ECO:0000256" key="1">
    <source>
        <dbReference type="SAM" id="Phobius"/>
    </source>
</evidence>
<dbReference type="Proteomes" id="UP001270362">
    <property type="component" value="Unassembled WGS sequence"/>
</dbReference>
<sequence length="582" mass="63711">MDKKPLAPIRYHPAPACIALLYLLSLLIPWGLTCKLWFNVITPGQQSEDVNISGAILYDQTDSISHTRSLMYAIDAFNFASALASMPVIYALLARAAVVVSQRTKPSRKLNVRQLFNLADRKFLRATLGGSGTWLTWPGAALIILDFVGFDPPLEKIVNVPQRSVVERARNDIANGYAGQYHVSSWYEPSRDLNEASYAHYASSLPRIPKPGLTANTRFAWANPNVTAEICVPRDIIGSPWNNTNRDEQELVEPLYINLTAPVSAYDIAVRKSNNYSFADLTPLSITLNCTARTRLGYFELGNNYNGGKFGPILNKFPPAGQHEFTDGLTSLDVLNIAKLDDDVPFDDIVDTSGPTPGPLATVALALFGNGSFFEQAQHITDYGDVLSQALCRQSQIPFQRSLQDSTLEPCTLDETRKDDIGNTDLGAKLLSDALYYANRALLEGAALGPRLENSYQIWHAQGIEVVRPLLSRAAMVVISVLIGLQALGILVLVAFIYSIPTWTEQLDAMAVAKIAHQLEDEGVIAAGGLEAVTKRGWRVLEGVGTWHLHYPSIDCTASHQIRCLYSSGASHASIVGPNRSD</sequence>
<keyword evidence="1" id="KW-0812">Transmembrane</keyword>
<feature type="transmembrane region" description="Helical" evidence="1">
    <location>
        <begin position="474"/>
        <end position="498"/>
    </location>
</feature>
<gene>
    <name evidence="2" type="ORF">B0T22DRAFT_444980</name>
</gene>
<dbReference type="AlphaFoldDB" id="A0AAE0X1G9"/>
<accession>A0AAE0X1G9</accession>
<evidence type="ECO:0000313" key="2">
    <source>
        <dbReference type="EMBL" id="KAK3682813.1"/>
    </source>
</evidence>
<reference evidence="2" key="2">
    <citation type="submission" date="2023-06" db="EMBL/GenBank/DDBJ databases">
        <authorList>
            <consortium name="Lawrence Berkeley National Laboratory"/>
            <person name="Haridas S."/>
            <person name="Hensen N."/>
            <person name="Bonometti L."/>
            <person name="Westerberg I."/>
            <person name="Brannstrom I.O."/>
            <person name="Guillou S."/>
            <person name="Cros-Aarteil S."/>
            <person name="Calhoun S."/>
            <person name="Kuo A."/>
            <person name="Mondo S."/>
            <person name="Pangilinan J."/>
            <person name="Riley R."/>
            <person name="Labutti K."/>
            <person name="Andreopoulos B."/>
            <person name="Lipzen A."/>
            <person name="Chen C."/>
            <person name="Yanf M."/>
            <person name="Daum C."/>
            <person name="Ng V."/>
            <person name="Clum A."/>
            <person name="Steindorff A."/>
            <person name="Ohm R."/>
            <person name="Martin F."/>
            <person name="Silar P."/>
            <person name="Natvig D."/>
            <person name="Lalanne C."/>
            <person name="Gautier V."/>
            <person name="Ament-Velasquez S.L."/>
            <person name="Kruys A."/>
            <person name="Hutchinson M.I."/>
            <person name="Powell A.J."/>
            <person name="Barry K."/>
            <person name="Miller A.N."/>
            <person name="Grigoriev I.V."/>
            <person name="Debuchy R."/>
            <person name="Gladieux P."/>
            <person name="Thoren M.H."/>
            <person name="Johannesson H."/>
        </authorList>
    </citation>
    <scope>NUCLEOTIDE SEQUENCE</scope>
    <source>
        <strain evidence="2">CBS 314.62</strain>
    </source>
</reference>
<evidence type="ECO:0000313" key="3">
    <source>
        <dbReference type="Proteomes" id="UP001270362"/>
    </source>
</evidence>
<feature type="transmembrane region" description="Helical" evidence="1">
    <location>
        <begin position="79"/>
        <end position="100"/>
    </location>
</feature>
<proteinExistence type="predicted"/>
<name>A0AAE0X1G9_9PEZI</name>
<comment type="caution">
    <text evidence="2">The sequence shown here is derived from an EMBL/GenBank/DDBJ whole genome shotgun (WGS) entry which is preliminary data.</text>
</comment>
<keyword evidence="3" id="KW-1185">Reference proteome</keyword>